<dbReference type="Proteomes" id="UP000008367">
    <property type="component" value="Unassembled WGS sequence"/>
</dbReference>
<evidence type="ECO:0000313" key="3">
    <source>
        <dbReference type="Proteomes" id="UP000008367"/>
    </source>
</evidence>
<feature type="region of interest" description="Disordered" evidence="1">
    <location>
        <begin position="1"/>
        <end position="21"/>
    </location>
</feature>
<comment type="caution">
    <text evidence="2">The sequence shown here is derived from an EMBL/GenBank/DDBJ whole genome shotgun (WGS) entry which is preliminary data.</text>
</comment>
<evidence type="ECO:0000313" key="2">
    <source>
        <dbReference type="EMBL" id="EKM33302.1"/>
    </source>
</evidence>
<evidence type="ECO:0000256" key="1">
    <source>
        <dbReference type="SAM" id="MobiDB-lite"/>
    </source>
</evidence>
<protein>
    <submittedName>
        <fullName evidence="2">Uncharacterized protein</fullName>
    </submittedName>
</protein>
<sequence>YRRFHRSASTKAAHNRRSYQV</sequence>
<feature type="non-terminal residue" evidence="2">
    <location>
        <position position="1"/>
    </location>
</feature>
<proteinExistence type="predicted"/>
<name>A0A454D3Q0_VIBHA</name>
<organism evidence="2 3">
    <name type="scientific">Vibrio harveyi</name>
    <name type="common">Beneckea harveyi</name>
    <dbReference type="NCBI Taxonomy" id="669"/>
    <lineage>
        <taxon>Bacteria</taxon>
        <taxon>Pseudomonadati</taxon>
        <taxon>Pseudomonadota</taxon>
        <taxon>Gammaproteobacteria</taxon>
        <taxon>Vibrionales</taxon>
        <taxon>Vibrionaceae</taxon>
        <taxon>Vibrio</taxon>
    </lineage>
</organism>
<dbReference type="AlphaFoldDB" id="A0A454D3Q0"/>
<accession>A0A454D3Q0</accession>
<reference evidence="2 3" key="1">
    <citation type="submission" date="2012-10" db="EMBL/GenBank/DDBJ databases">
        <title>Genome sequence of Vibrio Cholerae HENC-02.</title>
        <authorList>
            <person name="Eppinger M."/>
            <person name="Hasan N.A."/>
            <person name="Sengamalay N."/>
            <person name="Hine E."/>
            <person name="Su Q."/>
            <person name="Daugherty S.C."/>
            <person name="Young S."/>
            <person name="Sadzewicz L."/>
            <person name="Tallon L."/>
            <person name="Cebula T.A."/>
            <person name="Ravel J."/>
            <person name="Colwell R.R."/>
        </authorList>
    </citation>
    <scope>NUCLEOTIDE SEQUENCE [LARGE SCALE GENOMIC DNA]</scope>
    <source>
        <strain evidence="2 3">HENC-02</strain>
    </source>
</reference>
<dbReference type="EMBL" id="AJSR01000347">
    <property type="protein sequence ID" value="EKM33302.1"/>
    <property type="molecule type" value="Genomic_DNA"/>
</dbReference>
<gene>
    <name evidence="2" type="ORF">VCHENC02_1222B</name>
</gene>